<reference evidence="2" key="1">
    <citation type="submission" date="2022-11" db="UniProtKB">
        <authorList>
            <consortium name="WormBaseParasite"/>
        </authorList>
    </citation>
    <scope>IDENTIFICATION</scope>
</reference>
<accession>A0A914BVS9</accession>
<organism evidence="1 2">
    <name type="scientific">Acrobeloides nanus</name>
    <dbReference type="NCBI Taxonomy" id="290746"/>
    <lineage>
        <taxon>Eukaryota</taxon>
        <taxon>Metazoa</taxon>
        <taxon>Ecdysozoa</taxon>
        <taxon>Nematoda</taxon>
        <taxon>Chromadorea</taxon>
        <taxon>Rhabditida</taxon>
        <taxon>Tylenchina</taxon>
        <taxon>Cephalobomorpha</taxon>
        <taxon>Cephaloboidea</taxon>
        <taxon>Cephalobidae</taxon>
        <taxon>Acrobeloides</taxon>
    </lineage>
</organism>
<dbReference type="WBParaSite" id="ACRNAN_Path_1111.g4287.t1">
    <property type="protein sequence ID" value="ACRNAN_Path_1111.g4287.t1"/>
    <property type="gene ID" value="ACRNAN_Path_1111.g4287"/>
</dbReference>
<keyword evidence="1" id="KW-1185">Reference proteome</keyword>
<protein>
    <submittedName>
        <fullName evidence="2">Uncharacterized protein</fullName>
    </submittedName>
</protein>
<sequence>MDFVSPTVNYSKENKWQIRRFRHLQQYGIKPELVKEELCCSSTGYLGDLTDHTEISPTSSTGLPNNSFQKPLSVNIVDRESRLSSNRKESAIKIVYNALCSLIKSIPLRRSSYDSDRRRNSSSYTSVRSPKYLQIVPNSFPDTIQSHINSEVVKESLPNRVFPISQQDSLSPVSFHNGTKSNSSIKCENSLEDELFFDLKPSCSKTCE</sequence>
<evidence type="ECO:0000313" key="2">
    <source>
        <dbReference type="WBParaSite" id="ACRNAN_Path_1111.g4287.t1"/>
    </source>
</evidence>
<dbReference type="AlphaFoldDB" id="A0A914BVS9"/>
<name>A0A914BVS9_9BILA</name>
<evidence type="ECO:0000313" key="1">
    <source>
        <dbReference type="Proteomes" id="UP000887540"/>
    </source>
</evidence>
<proteinExistence type="predicted"/>
<dbReference type="Proteomes" id="UP000887540">
    <property type="component" value="Unplaced"/>
</dbReference>